<feature type="transmembrane region" description="Helical" evidence="1">
    <location>
        <begin position="6"/>
        <end position="25"/>
    </location>
</feature>
<keyword evidence="3" id="KW-1185">Reference proteome</keyword>
<feature type="transmembrane region" description="Helical" evidence="1">
    <location>
        <begin position="122"/>
        <end position="142"/>
    </location>
</feature>
<accession>A0ABQ5V1E6</accession>
<proteinExistence type="predicted"/>
<comment type="caution">
    <text evidence="2">The sequence shown here is derived from an EMBL/GenBank/DDBJ whole genome shotgun (WGS) entry which is preliminary data.</text>
</comment>
<reference evidence="2" key="1">
    <citation type="journal article" date="2014" name="Int. J. Syst. Evol. Microbiol.">
        <title>Complete genome of a new Firmicutes species belonging to the dominant human colonic microbiota ('Ruminococcus bicirculans') reveals two chromosomes and a selective capacity to utilize plant glucans.</title>
        <authorList>
            <consortium name="NISC Comparative Sequencing Program"/>
            <person name="Wegmann U."/>
            <person name="Louis P."/>
            <person name="Goesmann A."/>
            <person name="Henrissat B."/>
            <person name="Duncan S.H."/>
            <person name="Flint H.J."/>
        </authorList>
    </citation>
    <scope>NUCLEOTIDE SEQUENCE</scope>
    <source>
        <strain evidence="2">NBRC 108216</strain>
    </source>
</reference>
<dbReference type="RefSeq" id="WP_284370947.1">
    <property type="nucleotide sequence ID" value="NZ_BSNJ01000002.1"/>
</dbReference>
<dbReference type="Proteomes" id="UP001161390">
    <property type="component" value="Unassembled WGS sequence"/>
</dbReference>
<keyword evidence="1" id="KW-0812">Transmembrane</keyword>
<gene>
    <name evidence="2" type="ORF">GCM10007854_13610</name>
</gene>
<dbReference type="EMBL" id="BSNJ01000002">
    <property type="protein sequence ID" value="GLQ20406.1"/>
    <property type="molecule type" value="Genomic_DNA"/>
</dbReference>
<feature type="transmembrane region" description="Helical" evidence="1">
    <location>
        <begin position="86"/>
        <end position="110"/>
    </location>
</feature>
<protein>
    <submittedName>
        <fullName evidence="2">Uncharacterized protein</fullName>
    </submittedName>
</protein>
<feature type="transmembrane region" description="Helical" evidence="1">
    <location>
        <begin position="46"/>
        <end position="66"/>
    </location>
</feature>
<evidence type="ECO:0000313" key="3">
    <source>
        <dbReference type="Proteomes" id="UP001161390"/>
    </source>
</evidence>
<organism evidence="2 3">
    <name type="scientific">Algimonas porphyrae</name>
    <dbReference type="NCBI Taxonomy" id="1128113"/>
    <lineage>
        <taxon>Bacteria</taxon>
        <taxon>Pseudomonadati</taxon>
        <taxon>Pseudomonadota</taxon>
        <taxon>Alphaproteobacteria</taxon>
        <taxon>Maricaulales</taxon>
        <taxon>Robiginitomaculaceae</taxon>
        <taxon>Algimonas</taxon>
    </lineage>
</organism>
<name>A0ABQ5V1E6_9PROT</name>
<reference evidence="2" key="2">
    <citation type="submission" date="2023-01" db="EMBL/GenBank/DDBJ databases">
        <title>Draft genome sequence of Algimonas porphyrae strain NBRC 108216.</title>
        <authorList>
            <person name="Sun Q."/>
            <person name="Mori K."/>
        </authorList>
    </citation>
    <scope>NUCLEOTIDE SEQUENCE</scope>
    <source>
        <strain evidence="2">NBRC 108216</strain>
    </source>
</reference>
<sequence length="147" mass="16406">MIFRFGIFLALWLGIASVLALLITVRSYWPRARQFFGHPSTRNFTGWLTLGVVVGFSAWLAGNAYWQAWWMAEYFRLPFAKGMQDAGVWVNVIFRNAGALAGAYCFFRAFKIAAPGQKGHQATLFFAKTLGIGWVLAMAVMFGPGLL</sequence>
<evidence type="ECO:0000313" key="2">
    <source>
        <dbReference type="EMBL" id="GLQ20406.1"/>
    </source>
</evidence>
<keyword evidence="1" id="KW-1133">Transmembrane helix</keyword>
<evidence type="ECO:0000256" key="1">
    <source>
        <dbReference type="SAM" id="Phobius"/>
    </source>
</evidence>
<keyword evidence="1" id="KW-0472">Membrane</keyword>